<gene>
    <name evidence="1" type="ORF">SPELUC_LOCUS4263</name>
</gene>
<comment type="caution">
    <text evidence="1">The sequence shown here is derived from an EMBL/GenBank/DDBJ whole genome shotgun (WGS) entry which is preliminary data.</text>
</comment>
<feature type="non-terminal residue" evidence="1">
    <location>
        <position position="1"/>
    </location>
</feature>
<sequence>QLFCDVIRCPAPYKLKKLFIILICRHVYHHSCLETYIKDLSQCSECAMKIESINYVYYSGTSEPSL</sequence>
<accession>A0ACA9LGA3</accession>
<name>A0ACA9LGA3_9GLOM</name>
<reference evidence="1" key="1">
    <citation type="submission" date="2021-06" db="EMBL/GenBank/DDBJ databases">
        <authorList>
            <person name="Kallberg Y."/>
            <person name="Tangrot J."/>
            <person name="Rosling A."/>
        </authorList>
    </citation>
    <scope>NUCLEOTIDE SEQUENCE</scope>
    <source>
        <strain evidence="1">28 12/20/2015</strain>
    </source>
</reference>
<keyword evidence="2" id="KW-1185">Reference proteome</keyword>
<dbReference type="EMBL" id="CAJVPW010003726">
    <property type="protein sequence ID" value="CAG8528600.1"/>
    <property type="molecule type" value="Genomic_DNA"/>
</dbReference>
<proteinExistence type="predicted"/>
<evidence type="ECO:0000313" key="1">
    <source>
        <dbReference type="EMBL" id="CAG8528600.1"/>
    </source>
</evidence>
<organism evidence="1 2">
    <name type="scientific">Cetraspora pellucida</name>
    <dbReference type="NCBI Taxonomy" id="1433469"/>
    <lineage>
        <taxon>Eukaryota</taxon>
        <taxon>Fungi</taxon>
        <taxon>Fungi incertae sedis</taxon>
        <taxon>Mucoromycota</taxon>
        <taxon>Glomeromycotina</taxon>
        <taxon>Glomeromycetes</taxon>
        <taxon>Diversisporales</taxon>
        <taxon>Gigasporaceae</taxon>
        <taxon>Cetraspora</taxon>
    </lineage>
</organism>
<protein>
    <submittedName>
        <fullName evidence="1">10962_t:CDS:1</fullName>
    </submittedName>
</protein>
<evidence type="ECO:0000313" key="2">
    <source>
        <dbReference type="Proteomes" id="UP000789366"/>
    </source>
</evidence>
<dbReference type="Proteomes" id="UP000789366">
    <property type="component" value="Unassembled WGS sequence"/>
</dbReference>